<dbReference type="Proteomes" id="UP000228945">
    <property type="component" value="Chromosome"/>
</dbReference>
<keyword evidence="5 10" id="KW-0812">Transmembrane</keyword>
<evidence type="ECO:0000256" key="10">
    <source>
        <dbReference type="PROSITE-ProRule" id="PRU01360"/>
    </source>
</evidence>
<dbReference type="InterPro" id="IPR010917">
    <property type="entry name" value="TonB_rcpt_CS"/>
</dbReference>
<dbReference type="GO" id="GO:0015232">
    <property type="term" value="F:heme transmembrane transporter activity"/>
    <property type="evidence" value="ECO:0007669"/>
    <property type="project" value="InterPro"/>
</dbReference>
<dbReference type="GO" id="GO:0044718">
    <property type="term" value="P:siderophore transmembrane transport"/>
    <property type="evidence" value="ECO:0007669"/>
    <property type="project" value="TreeGrafter"/>
</dbReference>
<dbReference type="InterPro" id="IPR000531">
    <property type="entry name" value="Beta-barrel_TonB"/>
</dbReference>
<feature type="region of interest" description="Disordered" evidence="13">
    <location>
        <begin position="83"/>
        <end position="103"/>
    </location>
</feature>
<dbReference type="EMBL" id="CP024201">
    <property type="protein sequence ID" value="ATQ41722.1"/>
    <property type="molecule type" value="Genomic_DNA"/>
</dbReference>
<dbReference type="NCBIfam" id="TIGR01785">
    <property type="entry name" value="TonB-hemin"/>
    <property type="match status" value="1"/>
</dbReference>
<proteinExistence type="inferred from homology"/>
<feature type="domain" description="TonB-dependent receptor-like beta-barrel" evidence="15">
    <location>
        <begin position="267"/>
        <end position="683"/>
    </location>
</feature>
<dbReference type="PROSITE" id="PS52016">
    <property type="entry name" value="TONB_DEPENDENT_REC_3"/>
    <property type="match status" value="1"/>
</dbReference>
<dbReference type="PANTHER" id="PTHR30069">
    <property type="entry name" value="TONB-DEPENDENT OUTER MEMBRANE RECEPTOR"/>
    <property type="match status" value="1"/>
</dbReference>
<evidence type="ECO:0000256" key="13">
    <source>
        <dbReference type="SAM" id="MobiDB-lite"/>
    </source>
</evidence>
<protein>
    <submittedName>
        <fullName evidence="17">TonB-dependent receptor</fullName>
    </submittedName>
</protein>
<dbReference type="GO" id="GO:0015344">
    <property type="term" value="F:siderophore uptake transmembrane transporter activity"/>
    <property type="evidence" value="ECO:0007669"/>
    <property type="project" value="TreeGrafter"/>
</dbReference>
<evidence type="ECO:0000256" key="4">
    <source>
        <dbReference type="ARBA" id="ARBA00022452"/>
    </source>
</evidence>
<keyword evidence="18" id="KW-1185">Reference proteome</keyword>
<dbReference type="AlphaFoldDB" id="A0A2D2AUM6"/>
<dbReference type="InterPro" id="IPR011276">
    <property type="entry name" value="TonB_haem/Hb_rcpt"/>
</dbReference>
<dbReference type="InterPro" id="IPR039426">
    <property type="entry name" value="TonB-dep_rcpt-like"/>
</dbReference>
<keyword evidence="9 10" id="KW-0998">Cell outer membrane</keyword>
<dbReference type="Gene3D" id="2.170.130.10">
    <property type="entry name" value="TonB-dependent receptor, plug domain"/>
    <property type="match status" value="1"/>
</dbReference>
<evidence type="ECO:0000313" key="17">
    <source>
        <dbReference type="EMBL" id="ATQ41722.1"/>
    </source>
</evidence>
<evidence type="ECO:0000256" key="11">
    <source>
        <dbReference type="PROSITE-ProRule" id="PRU10144"/>
    </source>
</evidence>
<evidence type="ECO:0000256" key="8">
    <source>
        <dbReference type="ARBA" id="ARBA00023136"/>
    </source>
</evidence>
<organism evidence="17 18">
    <name type="scientific">Caulobacter mirabilis</name>
    <dbReference type="NCBI Taxonomy" id="69666"/>
    <lineage>
        <taxon>Bacteria</taxon>
        <taxon>Pseudomonadati</taxon>
        <taxon>Pseudomonadota</taxon>
        <taxon>Alphaproteobacteria</taxon>
        <taxon>Caulobacterales</taxon>
        <taxon>Caulobacteraceae</taxon>
        <taxon>Caulobacter</taxon>
    </lineage>
</organism>
<gene>
    <name evidence="17" type="ORF">CSW64_04515</name>
</gene>
<feature type="compositionally biased region" description="Low complexity" evidence="13">
    <location>
        <begin position="48"/>
        <end position="58"/>
    </location>
</feature>
<reference evidence="17 18" key="1">
    <citation type="submission" date="2017-10" db="EMBL/GenBank/DDBJ databases">
        <title>Genome sequence of Caulobacter mirabilis FWC38.</title>
        <authorList>
            <person name="Fiebig A."/>
            <person name="Crosson S."/>
        </authorList>
    </citation>
    <scope>NUCLEOTIDE SEQUENCE [LARGE SCALE GENOMIC DNA]</scope>
    <source>
        <strain evidence="17 18">FWC 38</strain>
    </source>
</reference>
<feature type="signal peptide" evidence="14">
    <location>
        <begin position="1"/>
        <end position="17"/>
    </location>
</feature>
<feature type="region of interest" description="Disordered" evidence="13">
    <location>
        <begin position="239"/>
        <end position="260"/>
    </location>
</feature>
<comment type="similarity">
    <text evidence="2 10 12">Belongs to the TonB-dependent receptor family.</text>
</comment>
<evidence type="ECO:0000256" key="7">
    <source>
        <dbReference type="ARBA" id="ARBA00023077"/>
    </source>
</evidence>
<feature type="short sequence motif" description="TonB C-terminal box" evidence="11">
    <location>
        <begin position="699"/>
        <end position="716"/>
    </location>
</feature>
<sequence length="716" mass="75546">MATAAVGPLALARPALAQSVDGATTPKPAPQPDGTIALGPVRVEAGADEAGAPGAAGDTPYKTAAPISSIDGKELQTRFSGNPQTALRATPGVSTRQSSSQPGIEVNIRGMSGYGRVNAMIDGVPQAFKNIAGHEASGGSLLYIQPELLAGIDVTRGAVAGAHGSGTLTGAANFRTLSLDDVLLEGQTVGGMVRLKLGDNGADVAGSISGGARFDGLWGGDGRIDVFAGVAYTETGDYKAGGGQPVQPGRQSSNSPQGGLLKVTVSPNQDHDFSVGVRLYENQFVNSNYTWAIDNQTWTADYRFTPGGNWLNLAVSAYYNDTHLQYVGTGGSYAGRETRNKGYGLNATNRSTLTLGDDVDVRLAYGVSWGREDFQTLAMRGGNHPGKLDKTSLFSDAEFDFGRYSLIAGLRYDAWKMKGYRPPYNAGAGDCPGPVGGPPCGDKWVGRDGGKWLPKVGVVFQATKDLELYATYAHTFRPPTTHEVFFSLAPFGNGVGSGVANNLDLDAETNKGWDLGANFKRDGLFRDDDRLRLKVGYFRNSIDNFIVNDFVNVPGRGLTAMWVNRPGETVMQGLEIEGGYDAGVAYANLAFAKTDTDQPVGDGAGAGNGEGSILPDTTATLDVGARLFERRLILGAQARYTGEGQVAQFGVGWTPTEAYTLVDLYGSYAVNQRAELFFSVENVEDKVYGYAASSFGAYSALTGRGRTFIAGLTARF</sequence>
<evidence type="ECO:0000256" key="2">
    <source>
        <dbReference type="ARBA" id="ARBA00009810"/>
    </source>
</evidence>
<evidence type="ECO:0000259" key="16">
    <source>
        <dbReference type="Pfam" id="PF07715"/>
    </source>
</evidence>
<name>A0A2D2AUM6_9CAUL</name>
<keyword evidence="4 10" id="KW-1134">Transmembrane beta strand</keyword>
<feature type="domain" description="TonB-dependent receptor plug" evidence="16">
    <location>
        <begin position="61"/>
        <end position="170"/>
    </location>
</feature>
<accession>A0A2D2AUM6</accession>
<evidence type="ECO:0000256" key="6">
    <source>
        <dbReference type="ARBA" id="ARBA00022729"/>
    </source>
</evidence>
<dbReference type="Pfam" id="PF00593">
    <property type="entry name" value="TonB_dep_Rec_b-barrel"/>
    <property type="match status" value="1"/>
</dbReference>
<dbReference type="CDD" id="cd01347">
    <property type="entry name" value="ligand_gated_channel"/>
    <property type="match status" value="1"/>
</dbReference>
<evidence type="ECO:0000256" key="3">
    <source>
        <dbReference type="ARBA" id="ARBA00022448"/>
    </source>
</evidence>
<dbReference type="Pfam" id="PF07715">
    <property type="entry name" value="Plug"/>
    <property type="match status" value="1"/>
</dbReference>
<keyword evidence="3 10" id="KW-0813">Transport</keyword>
<dbReference type="Gene3D" id="2.40.170.20">
    <property type="entry name" value="TonB-dependent receptor, beta-barrel domain"/>
    <property type="match status" value="1"/>
</dbReference>
<dbReference type="InterPro" id="IPR036942">
    <property type="entry name" value="Beta-barrel_TonB_sf"/>
</dbReference>
<dbReference type="PANTHER" id="PTHR30069:SF41">
    <property type="entry name" value="HEME_HEMOPEXIN UTILIZATION PROTEIN C"/>
    <property type="match status" value="1"/>
</dbReference>
<dbReference type="KEGG" id="cmb:CSW64_04515"/>
<evidence type="ECO:0000256" key="9">
    <source>
        <dbReference type="ARBA" id="ARBA00023237"/>
    </source>
</evidence>
<keyword evidence="7 12" id="KW-0798">TonB box</keyword>
<feature type="compositionally biased region" description="Polar residues" evidence="13">
    <location>
        <begin position="83"/>
        <end position="102"/>
    </location>
</feature>
<keyword evidence="8 10" id="KW-0472">Membrane</keyword>
<evidence type="ECO:0000313" key="18">
    <source>
        <dbReference type="Proteomes" id="UP000228945"/>
    </source>
</evidence>
<dbReference type="GO" id="GO:0009279">
    <property type="term" value="C:cell outer membrane"/>
    <property type="evidence" value="ECO:0007669"/>
    <property type="project" value="UniProtKB-SubCell"/>
</dbReference>
<evidence type="ECO:0000256" key="5">
    <source>
        <dbReference type="ARBA" id="ARBA00022692"/>
    </source>
</evidence>
<comment type="subcellular location">
    <subcellularLocation>
        <location evidence="1 10">Cell outer membrane</location>
        <topology evidence="1 10">Multi-pass membrane protein</topology>
    </subcellularLocation>
</comment>
<feature type="region of interest" description="Disordered" evidence="13">
    <location>
        <begin position="17"/>
        <end position="62"/>
    </location>
</feature>
<dbReference type="SUPFAM" id="SSF56935">
    <property type="entry name" value="Porins"/>
    <property type="match status" value="1"/>
</dbReference>
<keyword evidence="6 14" id="KW-0732">Signal</keyword>
<dbReference type="PROSITE" id="PS01156">
    <property type="entry name" value="TONB_DEPENDENT_REC_2"/>
    <property type="match status" value="1"/>
</dbReference>
<evidence type="ECO:0000256" key="1">
    <source>
        <dbReference type="ARBA" id="ARBA00004571"/>
    </source>
</evidence>
<evidence type="ECO:0000259" key="15">
    <source>
        <dbReference type="Pfam" id="PF00593"/>
    </source>
</evidence>
<dbReference type="InterPro" id="IPR037066">
    <property type="entry name" value="Plug_dom_sf"/>
</dbReference>
<evidence type="ECO:0000256" key="14">
    <source>
        <dbReference type="SAM" id="SignalP"/>
    </source>
</evidence>
<feature type="chain" id="PRO_5013561528" evidence="14">
    <location>
        <begin position="18"/>
        <end position="716"/>
    </location>
</feature>
<keyword evidence="17" id="KW-0675">Receptor</keyword>
<dbReference type="InterPro" id="IPR012910">
    <property type="entry name" value="Plug_dom"/>
</dbReference>
<evidence type="ECO:0000256" key="12">
    <source>
        <dbReference type="RuleBase" id="RU003357"/>
    </source>
</evidence>